<feature type="transmembrane region" description="Helical" evidence="18">
    <location>
        <begin position="197"/>
        <end position="217"/>
    </location>
</feature>
<feature type="transmembrane region" description="Helical" evidence="18">
    <location>
        <begin position="99"/>
        <end position="117"/>
    </location>
</feature>
<evidence type="ECO:0000256" key="11">
    <source>
        <dbReference type="ARBA" id="ARBA00022989"/>
    </source>
</evidence>
<dbReference type="GO" id="GO:0005743">
    <property type="term" value="C:mitochondrial inner membrane"/>
    <property type="evidence" value="ECO:0007669"/>
    <property type="project" value="UniProtKB-SubCell"/>
</dbReference>
<dbReference type="GO" id="GO:0042773">
    <property type="term" value="P:ATP synthesis coupled electron transport"/>
    <property type="evidence" value="ECO:0007669"/>
    <property type="project" value="InterPro"/>
</dbReference>
<evidence type="ECO:0000256" key="17">
    <source>
        <dbReference type="ARBA" id="ARBA00049551"/>
    </source>
</evidence>
<evidence type="ECO:0000256" key="10">
    <source>
        <dbReference type="ARBA" id="ARBA00022982"/>
    </source>
</evidence>
<feature type="transmembrane region" description="Helical" evidence="18">
    <location>
        <begin position="165"/>
        <end position="185"/>
    </location>
</feature>
<keyword evidence="12" id="KW-0520">NAD</keyword>
<dbReference type="InterPro" id="IPR010934">
    <property type="entry name" value="NADH_DH_su5_C"/>
</dbReference>
<dbReference type="GO" id="GO:0003954">
    <property type="term" value="F:NADH dehydrogenase activity"/>
    <property type="evidence" value="ECO:0007669"/>
    <property type="project" value="TreeGrafter"/>
</dbReference>
<accession>A0A343KGN2</accession>
<feature type="transmembrane region" description="Helical" evidence="18">
    <location>
        <begin position="223"/>
        <end position="244"/>
    </location>
</feature>
<evidence type="ECO:0000256" key="8">
    <source>
        <dbReference type="ARBA" id="ARBA00022792"/>
    </source>
</evidence>
<keyword evidence="8" id="KW-0999">Mitochondrion inner membrane</keyword>
<evidence type="ECO:0000256" key="16">
    <source>
        <dbReference type="ARBA" id="ARBA00031027"/>
    </source>
</evidence>
<keyword evidence="5" id="KW-0813">Transport</keyword>
<dbReference type="EC" id="7.1.1.2" evidence="3"/>
<evidence type="ECO:0000256" key="5">
    <source>
        <dbReference type="ARBA" id="ARBA00022448"/>
    </source>
</evidence>
<keyword evidence="6" id="KW-0679">Respiratory chain</keyword>
<organism evidence="21">
    <name type="scientific">Peuceptyelus minutus</name>
    <dbReference type="NCBI Taxonomy" id="2040463"/>
    <lineage>
        <taxon>Eukaryota</taxon>
        <taxon>Metazoa</taxon>
        <taxon>Ecdysozoa</taxon>
        <taxon>Arthropoda</taxon>
        <taxon>Hexapoda</taxon>
        <taxon>Insecta</taxon>
        <taxon>Pterygota</taxon>
        <taxon>Neoptera</taxon>
        <taxon>Paraneoptera</taxon>
        <taxon>Hemiptera</taxon>
        <taxon>Auchenorrhyncha</taxon>
        <taxon>Cercopoidea</taxon>
        <taxon>Aphrophoridae</taxon>
        <taxon>Peuceptyelus</taxon>
    </lineage>
</organism>
<feature type="transmembrane region" description="Helical" evidence="18">
    <location>
        <begin position="318"/>
        <end position="341"/>
    </location>
</feature>
<keyword evidence="15 18" id="KW-0472">Membrane</keyword>
<evidence type="ECO:0000256" key="6">
    <source>
        <dbReference type="ARBA" id="ARBA00022660"/>
    </source>
</evidence>
<dbReference type="GO" id="GO:0008137">
    <property type="term" value="F:NADH dehydrogenase (ubiquinone) activity"/>
    <property type="evidence" value="ECO:0007669"/>
    <property type="project" value="UniProtKB-EC"/>
</dbReference>
<evidence type="ECO:0000256" key="2">
    <source>
        <dbReference type="ARBA" id="ARBA00004448"/>
    </source>
</evidence>
<feature type="transmembrane region" description="Helical" evidence="18">
    <location>
        <begin position="440"/>
        <end position="458"/>
    </location>
</feature>
<dbReference type="AlphaFoldDB" id="A0A343KGN2"/>
<evidence type="ECO:0000256" key="12">
    <source>
        <dbReference type="ARBA" id="ARBA00023027"/>
    </source>
</evidence>
<evidence type="ECO:0000256" key="18">
    <source>
        <dbReference type="SAM" id="Phobius"/>
    </source>
</evidence>
<keyword evidence="14 21" id="KW-0496">Mitochondrion</keyword>
<feature type="transmembrane region" description="Helical" evidence="18">
    <location>
        <begin position="47"/>
        <end position="64"/>
    </location>
</feature>
<evidence type="ECO:0000313" key="21">
    <source>
        <dbReference type="EMBL" id="ATF28624.1"/>
    </source>
</evidence>
<evidence type="ECO:0000256" key="7">
    <source>
        <dbReference type="ARBA" id="ARBA00022692"/>
    </source>
</evidence>
<evidence type="ECO:0000256" key="3">
    <source>
        <dbReference type="ARBA" id="ARBA00012944"/>
    </source>
</evidence>
<gene>
    <name evidence="21" type="primary">nad5</name>
</gene>
<feature type="domain" description="NADH:quinone oxidoreductase/Mrp antiporter transmembrane" evidence="19">
    <location>
        <begin position="93"/>
        <end position="366"/>
    </location>
</feature>
<evidence type="ECO:0000256" key="4">
    <source>
        <dbReference type="ARBA" id="ARBA00021096"/>
    </source>
</evidence>
<sequence>MSLSMMFFIFCTYLILNDKMFMLEWMIMSMNSTCIYMSIILDWMSMIFVSFVFGISSVVIFYSGEYMNLDLNINRFIYLVMMFILSMMFLIISPNMVSILLGWDGLGLVSYCLVIYYQNYKSYNAGMLTSLMNRIGDVAILMSIAWMMNFGSWHYLFFLSKMNNFYFIPFMIILASFTKSAQLPFSSWLPAAMAAPTPVSSLVHSSTLVTAGVYLLIRFNLLIYNFFLIDFFLILSMLTMIMSSIGANFEYDLKKIIALSTLSQLGFMMSILMIGFPTMAFFHLLIHALFKALLFLCAGMIIHCMWGNQDIRFMGGLIIQLPIVTSCLNISNLALCGFPFLAGFYSKDLIMEFMMMSNISLLYYILLLISIGLTVMYSFRLSYYCLSSSPNLFSYLSIYDCSNMMKKSILFMVMFSIFGGSFMSWLMFSTPCLVYLPFDLKIITIILVFSGALIGYELNYYFTKIFGNMVLVNFFFGSMWFMPMFSTFFITNNSLLLSINYYKLIDQGWNEHWGPMGLTSFLVYLSKFNQMIQINNLKIYMIVFIIWMMFMFILV</sequence>
<evidence type="ECO:0000256" key="1">
    <source>
        <dbReference type="ARBA" id="ARBA00003257"/>
    </source>
</evidence>
<evidence type="ECO:0000259" key="20">
    <source>
        <dbReference type="Pfam" id="PF06455"/>
    </source>
</evidence>
<comment type="subcellular location">
    <subcellularLocation>
        <location evidence="2">Mitochondrion inner membrane</location>
        <topology evidence="2">Multi-pass membrane protein</topology>
    </subcellularLocation>
</comment>
<comment type="catalytic activity">
    <reaction evidence="17">
        <text>a ubiquinone + NADH + 5 H(+)(in) = a ubiquinol + NAD(+) + 4 H(+)(out)</text>
        <dbReference type="Rhea" id="RHEA:29091"/>
        <dbReference type="Rhea" id="RHEA-COMP:9565"/>
        <dbReference type="Rhea" id="RHEA-COMP:9566"/>
        <dbReference type="ChEBI" id="CHEBI:15378"/>
        <dbReference type="ChEBI" id="CHEBI:16389"/>
        <dbReference type="ChEBI" id="CHEBI:17976"/>
        <dbReference type="ChEBI" id="CHEBI:57540"/>
        <dbReference type="ChEBI" id="CHEBI:57945"/>
        <dbReference type="EC" id="7.1.1.2"/>
    </reaction>
</comment>
<keyword evidence="10" id="KW-0249">Electron transport</keyword>
<dbReference type="Pfam" id="PF00361">
    <property type="entry name" value="Proton_antipo_M"/>
    <property type="match status" value="1"/>
</dbReference>
<dbReference type="PANTHER" id="PTHR42829:SF2">
    <property type="entry name" value="NADH-UBIQUINONE OXIDOREDUCTASE CHAIN 5"/>
    <property type="match status" value="1"/>
</dbReference>
<keyword evidence="11 18" id="KW-1133">Transmembrane helix</keyword>
<evidence type="ECO:0000259" key="19">
    <source>
        <dbReference type="Pfam" id="PF00361"/>
    </source>
</evidence>
<dbReference type="InterPro" id="IPR003945">
    <property type="entry name" value="NU5C-like"/>
</dbReference>
<feature type="transmembrane region" description="Helical" evidence="18">
    <location>
        <begin position="470"/>
        <end position="489"/>
    </location>
</feature>
<feature type="transmembrane region" description="Helical" evidence="18">
    <location>
        <begin position="537"/>
        <end position="554"/>
    </location>
</feature>
<evidence type="ECO:0000256" key="15">
    <source>
        <dbReference type="ARBA" id="ARBA00023136"/>
    </source>
</evidence>
<dbReference type="GO" id="GO:0015990">
    <property type="term" value="P:electron transport coupled proton transport"/>
    <property type="evidence" value="ECO:0007669"/>
    <property type="project" value="TreeGrafter"/>
</dbReference>
<feature type="transmembrane region" description="Helical" evidence="18">
    <location>
        <begin position="138"/>
        <end position="159"/>
    </location>
</feature>
<reference evidence="21" key="1">
    <citation type="journal article" date="2017" name="Sci. Rep.">
        <title>Deep-level phylogeny of Cicadomorpha inferred from mitochondrial genomes sequenced by NGS.</title>
        <authorList>
            <person name="Song N."/>
            <person name="Cai W."/>
            <person name="Li H."/>
        </authorList>
    </citation>
    <scope>NUCLEOTIDE SEQUENCE</scope>
</reference>
<feature type="transmembrane region" description="Helical" evidence="18">
    <location>
        <begin position="409"/>
        <end position="428"/>
    </location>
</feature>
<dbReference type="EMBL" id="KY039134">
    <property type="protein sequence ID" value="ATF28624.1"/>
    <property type="molecule type" value="Genomic_DNA"/>
</dbReference>
<dbReference type="InterPro" id="IPR001750">
    <property type="entry name" value="ND/Mrp_TM"/>
</dbReference>
<dbReference type="Pfam" id="PF06455">
    <property type="entry name" value="NADH5_C"/>
    <property type="match status" value="1"/>
</dbReference>
<keyword evidence="9" id="KW-1278">Translocase</keyword>
<dbReference type="PRINTS" id="PR01434">
    <property type="entry name" value="NADHDHGNASE5"/>
</dbReference>
<proteinExistence type="predicted"/>
<evidence type="ECO:0000256" key="13">
    <source>
        <dbReference type="ARBA" id="ARBA00023075"/>
    </source>
</evidence>
<evidence type="ECO:0000256" key="14">
    <source>
        <dbReference type="ARBA" id="ARBA00023128"/>
    </source>
</evidence>
<feature type="transmembrane region" description="Helical" evidence="18">
    <location>
        <begin position="282"/>
        <end position="306"/>
    </location>
</feature>
<comment type="function">
    <text evidence="1">Core subunit of the mitochondrial membrane respiratory chain NADH dehydrogenase (Complex I) that is believed to belong to the minimal assembly required for catalysis. Complex I functions in the transfer of electrons from NADH to the respiratory chain. The immediate electron acceptor for the enzyme is believed to be ubiquinone.</text>
</comment>
<geneLocation type="mitochondrion" evidence="21"/>
<keyword evidence="7 18" id="KW-0812">Transmembrane</keyword>
<keyword evidence="13" id="KW-0830">Ubiquinone</keyword>
<protein>
    <recommendedName>
        <fullName evidence="4">NADH-ubiquinone oxidoreductase chain 5</fullName>
        <ecNumber evidence="3">7.1.1.2</ecNumber>
    </recommendedName>
    <alternativeName>
        <fullName evidence="16">NADH dehydrogenase subunit 5</fullName>
    </alternativeName>
</protein>
<name>A0A343KGN2_9HEMI</name>
<feature type="domain" description="NADH dehydrogenase subunit 5 C-terminal" evidence="20">
    <location>
        <begin position="377"/>
        <end position="554"/>
    </location>
</feature>
<feature type="transmembrane region" description="Helical" evidence="18">
    <location>
        <begin position="361"/>
        <end position="379"/>
    </location>
</feature>
<dbReference type="PANTHER" id="PTHR42829">
    <property type="entry name" value="NADH-UBIQUINONE OXIDOREDUCTASE CHAIN 5"/>
    <property type="match status" value="1"/>
</dbReference>
<evidence type="ECO:0000256" key="9">
    <source>
        <dbReference type="ARBA" id="ARBA00022967"/>
    </source>
</evidence>
<feature type="transmembrane region" description="Helical" evidence="18">
    <location>
        <begin position="256"/>
        <end position="276"/>
    </location>
</feature>
<feature type="transmembrane region" description="Helical" evidence="18">
    <location>
        <begin position="76"/>
        <end position="93"/>
    </location>
</feature>